<dbReference type="RefSeq" id="WP_085484947.1">
    <property type="nucleotide sequence ID" value="NZ_FXAT01000005.1"/>
</dbReference>
<comment type="similarity">
    <text evidence="2">Belongs to the GMC oxidoreductase family.</text>
</comment>
<dbReference type="GO" id="GO:0050660">
    <property type="term" value="F:flavin adenine dinucleotide binding"/>
    <property type="evidence" value="ECO:0007669"/>
    <property type="project" value="InterPro"/>
</dbReference>
<dbReference type="SUPFAM" id="SSF54373">
    <property type="entry name" value="FAD-linked reductases, C-terminal domain"/>
    <property type="match status" value="1"/>
</dbReference>
<dbReference type="InterPro" id="IPR012132">
    <property type="entry name" value="GMC_OxRdtase"/>
</dbReference>
<dbReference type="Gene3D" id="3.30.560.10">
    <property type="entry name" value="Glucose Oxidase, domain 3"/>
    <property type="match status" value="1"/>
</dbReference>
<dbReference type="PROSITE" id="PS00624">
    <property type="entry name" value="GMC_OXRED_2"/>
    <property type="match status" value="1"/>
</dbReference>
<dbReference type="Proteomes" id="UP000193228">
    <property type="component" value="Unassembled WGS sequence"/>
</dbReference>
<evidence type="ECO:0000313" key="8">
    <source>
        <dbReference type="EMBL" id="SMG48991.1"/>
    </source>
</evidence>
<feature type="binding site" evidence="5">
    <location>
        <begin position="155"/>
        <end position="158"/>
    </location>
    <ligand>
        <name>FAD</name>
        <dbReference type="ChEBI" id="CHEBI:57692"/>
    </ligand>
</feature>
<evidence type="ECO:0000256" key="5">
    <source>
        <dbReference type="PIRSR" id="PIRSR000137-2"/>
    </source>
</evidence>
<dbReference type="EMBL" id="FXAT01000005">
    <property type="protein sequence ID" value="SMG48991.1"/>
    <property type="molecule type" value="Genomic_DNA"/>
</dbReference>
<evidence type="ECO:0000313" key="9">
    <source>
        <dbReference type="Proteomes" id="UP000193228"/>
    </source>
</evidence>
<dbReference type="PROSITE" id="PS51318">
    <property type="entry name" value="TAT"/>
    <property type="match status" value="1"/>
</dbReference>
<proteinExistence type="inferred from homology"/>
<dbReference type="PANTHER" id="PTHR11552:SF147">
    <property type="entry name" value="CHOLINE DEHYDROGENASE, MITOCHONDRIAL"/>
    <property type="match status" value="1"/>
</dbReference>
<evidence type="ECO:0000256" key="2">
    <source>
        <dbReference type="ARBA" id="ARBA00010790"/>
    </source>
</evidence>
<feature type="domain" description="Glucose-methanol-choline oxidoreductase N-terminal" evidence="7">
    <location>
        <begin position="318"/>
        <end position="332"/>
    </location>
</feature>
<dbReference type="STRING" id="1515439.SAMN06265784_10574"/>
<evidence type="ECO:0000259" key="7">
    <source>
        <dbReference type="PROSITE" id="PS00624"/>
    </source>
</evidence>
<gene>
    <name evidence="8" type="ORF">SAMN06265784_10574</name>
</gene>
<keyword evidence="6" id="KW-0472">Membrane</keyword>
<keyword evidence="6" id="KW-1133">Transmembrane helix</keyword>
<keyword evidence="3" id="KW-0285">Flavoprotein</keyword>
<dbReference type="AlphaFoldDB" id="A0A1X7L561"/>
<evidence type="ECO:0000256" key="4">
    <source>
        <dbReference type="ARBA" id="ARBA00022827"/>
    </source>
</evidence>
<accession>A0A1X7L561</accession>
<organism evidence="8 9">
    <name type="scientific">Paraburkholderia susongensis</name>
    <dbReference type="NCBI Taxonomy" id="1515439"/>
    <lineage>
        <taxon>Bacteria</taxon>
        <taxon>Pseudomonadati</taxon>
        <taxon>Pseudomonadota</taxon>
        <taxon>Betaproteobacteria</taxon>
        <taxon>Burkholderiales</taxon>
        <taxon>Burkholderiaceae</taxon>
        <taxon>Paraburkholderia</taxon>
    </lineage>
</organism>
<feature type="binding site" evidence="5">
    <location>
        <position position="147"/>
    </location>
    <ligand>
        <name>FAD</name>
        <dbReference type="ChEBI" id="CHEBI:57692"/>
    </ligand>
</feature>
<evidence type="ECO:0000256" key="1">
    <source>
        <dbReference type="ARBA" id="ARBA00001974"/>
    </source>
</evidence>
<dbReference type="InterPro" id="IPR000172">
    <property type="entry name" value="GMC_OxRdtase_N"/>
</dbReference>
<evidence type="ECO:0000256" key="3">
    <source>
        <dbReference type="ARBA" id="ARBA00022630"/>
    </source>
</evidence>
<comment type="cofactor">
    <cofactor evidence="1 5">
        <name>FAD</name>
        <dbReference type="ChEBI" id="CHEBI:57692"/>
    </cofactor>
</comment>
<evidence type="ECO:0000256" key="6">
    <source>
        <dbReference type="SAM" id="Phobius"/>
    </source>
</evidence>
<dbReference type="InterPro" id="IPR007867">
    <property type="entry name" value="GMC_OxRtase_C"/>
</dbReference>
<dbReference type="PANTHER" id="PTHR11552">
    <property type="entry name" value="GLUCOSE-METHANOL-CHOLINE GMC OXIDOREDUCTASE"/>
    <property type="match status" value="1"/>
</dbReference>
<dbReference type="Gene3D" id="3.50.50.60">
    <property type="entry name" value="FAD/NAD(P)-binding domain"/>
    <property type="match status" value="1"/>
</dbReference>
<keyword evidence="4 5" id="KW-0274">FAD</keyword>
<name>A0A1X7L561_9BURK</name>
<dbReference type="InterPro" id="IPR006311">
    <property type="entry name" value="TAT_signal"/>
</dbReference>
<reference evidence="9" key="1">
    <citation type="submission" date="2017-04" db="EMBL/GenBank/DDBJ databases">
        <authorList>
            <person name="Varghese N."/>
            <person name="Submissions S."/>
        </authorList>
    </citation>
    <scope>NUCLEOTIDE SEQUENCE [LARGE SCALE GENOMIC DNA]</scope>
    <source>
        <strain evidence="9">LMG 29540</strain>
    </source>
</reference>
<dbReference type="Pfam" id="PF00732">
    <property type="entry name" value="GMC_oxred_N"/>
    <property type="match status" value="1"/>
</dbReference>
<dbReference type="SUPFAM" id="SSF51905">
    <property type="entry name" value="FAD/NAD(P)-binding domain"/>
    <property type="match status" value="1"/>
</dbReference>
<dbReference type="PIRSF" id="PIRSF000137">
    <property type="entry name" value="Alcohol_oxidase"/>
    <property type="match status" value="1"/>
</dbReference>
<dbReference type="OrthoDB" id="9785276at2"/>
<feature type="binding site" evidence="5">
    <location>
        <position position="283"/>
    </location>
    <ligand>
        <name>FAD</name>
        <dbReference type="ChEBI" id="CHEBI:57692"/>
    </ligand>
</feature>
<keyword evidence="6" id="KW-0812">Transmembrane</keyword>
<dbReference type="GO" id="GO:0016614">
    <property type="term" value="F:oxidoreductase activity, acting on CH-OH group of donors"/>
    <property type="evidence" value="ECO:0007669"/>
    <property type="project" value="InterPro"/>
</dbReference>
<sequence>MSNANENEMIQSLLDQVASGRLGRRRFMAVVGAAGLTAGLGSGLWGAMVDLAFAAGDNQAANQAKLEGAYDYIVVGAGASGAIVAGDLSKTGAKVLVIESGGADTAPTISNPSVWFYNVGGPLDWKLPIAPVPQLDNRKFNMALGHVLGGGSSINAMVWSRGLKRDYDAWERGGAKGWGFKDVLPTYKAQEDWQGGANEWRGAGGPVHIRTPGDPHPTAPAFIEAARQMGFPVIDDVNGPMRAGAGYINMNIAADGTRVSSSRAFLRPNLDRPNLTLALNTNVTKVVFEGDRASGVEIDTADGARNIRATREVILAAGAIHTPKLLMLSGVGDAAQLQKLGIKPVANLRGVGQNLQDHVLVSGVVYQYKGKMPNRPADSNAVDAEVYLSSGVDSHSTDINLVLEQLPIATPEAAARFGAPPKEGFTIAPALVQPTSRGHVLLASADWRDAPIIEGNYLGTDRDLAAIVRAIEVARELGSQHALDSVREAEVVPGSKATSRQDLIELARTAAASFGHAVGTAKIGTGDDAVVDSELRVHGLRGLRVADASVMPSIISGPTNAPAFMIGGRAAEFIKAVQS</sequence>
<dbReference type="InterPro" id="IPR036188">
    <property type="entry name" value="FAD/NAD-bd_sf"/>
</dbReference>
<feature type="transmembrane region" description="Helical" evidence="6">
    <location>
        <begin position="27"/>
        <end position="48"/>
    </location>
</feature>
<protein>
    <submittedName>
        <fullName evidence="8">Choline dehydrogenase</fullName>
    </submittedName>
</protein>
<dbReference type="Pfam" id="PF05199">
    <property type="entry name" value="GMC_oxred_C"/>
    <property type="match status" value="1"/>
</dbReference>
<keyword evidence="9" id="KW-1185">Reference proteome</keyword>